<dbReference type="EMBL" id="JBEPMY010000004">
    <property type="protein sequence ID" value="MET3754672.1"/>
    <property type="molecule type" value="Genomic_DNA"/>
</dbReference>
<dbReference type="RefSeq" id="WP_168296977.1">
    <property type="nucleotide sequence ID" value="NZ_CP071604.1"/>
</dbReference>
<keyword evidence="2" id="KW-1185">Reference proteome</keyword>
<comment type="caution">
    <text evidence="1">The sequence shown here is derived from an EMBL/GenBank/DDBJ whole genome shotgun (WGS) entry which is preliminary data.</text>
</comment>
<evidence type="ECO:0000313" key="1">
    <source>
        <dbReference type="EMBL" id="MET3754672.1"/>
    </source>
</evidence>
<dbReference type="Proteomes" id="UP001549077">
    <property type="component" value="Unassembled WGS sequence"/>
</dbReference>
<dbReference type="GeneID" id="91148526"/>
<sequence length="166" mass="18582">MKVDIDLEGVLTSAQEMPEEITSIEGVPEGLRDFYKQNGDRLTLDHAQRDALIANVSRALEDDKLRRENAQLRDESNRRRVVEKVREQLAQFVKPELMPGAVALFMSQHKFGIKDGKVVIVGRRGREEAEMAAINWIAEDGEAYAAPERAEAGGFAAEVARLKNVH</sequence>
<proteinExistence type="predicted"/>
<gene>
    <name evidence="1" type="ORF">ABID08_002029</name>
</gene>
<name>A0ABV2MDX7_9HYPH</name>
<protein>
    <submittedName>
        <fullName evidence="1">Uncharacterized protein</fullName>
    </submittedName>
</protein>
<evidence type="ECO:0000313" key="2">
    <source>
        <dbReference type="Proteomes" id="UP001549077"/>
    </source>
</evidence>
<organism evidence="1 2">
    <name type="scientific">Rhizobium binae</name>
    <dbReference type="NCBI Taxonomy" id="1138190"/>
    <lineage>
        <taxon>Bacteria</taxon>
        <taxon>Pseudomonadati</taxon>
        <taxon>Pseudomonadota</taxon>
        <taxon>Alphaproteobacteria</taxon>
        <taxon>Hyphomicrobiales</taxon>
        <taxon>Rhizobiaceae</taxon>
        <taxon>Rhizobium/Agrobacterium group</taxon>
        <taxon>Rhizobium</taxon>
    </lineage>
</organism>
<accession>A0ABV2MDX7</accession>
<reference evidence="1 2" key="1">
    <citation type="submission" date="2024-06" db="EMBL/GenBank/DDBJ databases">
        <title>Genomic Encyclopedia of Type Strains, Phase IV (KMG-IV): sequencing the most valuable type-strain genomes for metagenomic binning, comparative biology and taxonomic classification.</title>
        <authorList>
            <person name="Goeker M."/>
        </authorList>
    </citation>
    <scope>NUCLEOTIDE SEQUENCE [LARGE SCALE GENOMIC DNA]</scope>
    <source>
        <strain evidence="1 2">DSM 29288</strain>
    </source>
</reference>